<dbReference type="InterPro" id="IPR036259">
    <property type="entry name" value="MFS_trans_sf"/>
</dbReference>
<dbReference type="InterPro" id="IPR020846">
    <property type="entry name" value="MFS_dom"/>
</dbReference>
<organism evidence="6 7">
    <name type="scientific">Zwartia hollandica</name>
    <dbReference type="NCBI Taxonomy" id="324606"/>
    <lineage>
        <taxon>Bacteria</taxon>
        <taxon>Pseudomonadati</taxon>
        <taxon>Pseudomonadota</taxon>
        <taxon>Betaproteobacteria</taxon>
        <taxon>Burkholderiales</taxon>
        <taxon>Alcaligenaceae</taxon>
        <taxon>Zwartia</taxon>
    </lineage>
</organism>
<dbReference type="GO" id="GO:0022857">
    <property type="term" value="F:transmembrane transporter activity"/>
    <property type="evidence" value="ECO:0007669"/>
    <property type="project" value="InterPro"/>
</dbReference>
<dbReference type="AlphaFoldDB" id="A0A953NCB4"/>
<proteinExistence type="predicted"/>
<evidence type="ECO:0000256" key="2">
    <source>
        <dbReference type="ARBA" id="ARBA00022989"/>
    </source>
</evidence>
<name>A0A953NCB4_9BURK</name>
<protein>
    <submittedName>
        <fullName evidence="6">MFS transporter</fullName>
    </submittedName>
</protein>
<dbReference type="Pfam" id="PF07690">
    <property type="entry name" value="MFS_1"/>
    <property type="match status" value="1"/>
</dbReference>
<evidence type="ECO:0000256" key="4">
    <source>
        <dbReference type="SAM" id="Phobius"/>
    </source>
</evidence>
<evidence type="ECO:0000313" key="7">
    <source>
        <dbReference type="Proteomes" id="UP000739565"/>
    </source>
</evidence>
<feature type="transmembrane region" description="Helical" evidence="4">
    <location>
        <begin position="224"/>
        <end position="243"/>
    </location>
</feature>
<dbReference type="InterPro" id="IPR011701">
    <property type="entry name" value="MFS"/>
</dbReference>
<dbReference type="PROSITE" id="PS50850">
    <property type="entry name" value="MFS"/>
    <property type="match status" value="1"/>
</dbReference>
<dbReference type="SUPFAM" id="SSF103473">
    <property type="entry name" value="MFS general substrate transporter"/>
    <property type="match status" value="1"/>
</dbReference>
<feature type="domain" description="Major facilitator superfamily (MFS) profile" evidence="5">
    <location>
        <begin position="167"/>
        <end position="414"/>
    </location>
</feature>
<accession>A0A953NCB4</accession>
<dbReference type="PANTHER" id="PTHR11360:SF290">
    <property type="entry name" value="MONOCARBOXYLATE MFS PERMEASE"/>
    <property type="match status" value="1"/>
</dbReference>
<evidence type="ECO:0000256" key="3">
    <source>
        <dbReference type="ARBA" id="ARBA00023136"/>
    </source>
</evidence>
<dbReference type="InterPro" id="IPR050327">
    <property type="entry name" value="Proton-linked_MCT"/>
</dbReference>
<feature type="transmembrane region" description="Helical" evidence="4">
    <location>
        <begin position="255"/>
        <end position="278"/>
    </location>
</feature>
<feature type="transmembrane region" description="Helical" evidence="4">
    <location>
        <begin position="349"/>
        <end position="372"/>
    </location>
</feature>
<feature type="transmembrane region" description="Helical" evidence="4">
    <location>
        <begin position="290"/>
        <end position="308"/>
    </location>
</feature>
<feature type="transmembrane region" description="Helical" evidence="4">
    <location>
        <begin position="141"/>
        <end position="161"/>
    </location>
</feature>
<dbReference type="EMBL" id="JAHXRI010000010">
    <property type="protein sequence ID" value="MBZ1351747.1"/>
    <property type="molecule type" value="Genomic_DNA"/>
</dbReference>
<keyword evidence="7" id="KW-1185">Reference proteome</keyword>
<evidence type="ECO:0000313" key="6">
    <source>
        <dbReference type="EMBL" id="MBZ1351747.1"/>
    </source>
</evidence>
<keyword evidence="2 4" id="KW-1133">Transmembrane helix</keyword>
<feature type="transmembrane region" description="Helical" evidence="4">
    <location>
        <begin position="7"/>
        <end position="28"/>
    </location>
</feature>
<gene>
    <name evidence="6" type="ORF">KZZ10_13940</name>
</gene>
<dbReference type="PROSITE" id="PS51257">
    <property type="entry name" value="PROKAR_LIPOPROTEIN"/>
    <property type="match status" value="1"/>
</dbReference>
<dbReference type="CDD" id="cd17355">
    <property type="entry name" value="MFS_YcxA_like"/>
    <property type="match status" value="1"/>
</dbReference>
<feature type="transmembrane region" description="Helical" evidence="4">
    <location>
        <begin position="102"/>
        <end position="129"/>
    </location>
</feature>
<dbReference type="RefSeq" id="WP_259662130.1">
    <property type="nucleotide sequence ID" value="NZ_JAHXRI010000010.1"/>
</dbReference>
<evidence type="ECO:0000259" key="5">
    <source>
        <dbReference type="PROSITE" id="PS50850"/>
    </source>
</evidence>
<feature type="transmembrane region" description="Helical" evidence="4">
    <location>
        <begin position="378"/>
        <end position="398"/>
    </location>
</feature>
<dbReference type="Proteomes" id="UP000739565">
    <property type="component" value="Unassembled WGS sequence"/>
</dbReference>
<keyword evidence="1 4" id="KW-0812">Transmembrane</keyword>
<feature type="transmembrane region" description="Helical" evidence="4">
    <location>
        <begin position="167"/>
        <end position="187"/>
    </location>
</feature>
<evidence type="ECO:0000256" key="1">
    <source>
        <dbReference type="ARBA" id="ARBA00022692"/>
    </source>
</evidence>
<keyword evidence="3 4" id="KW-0472">Membrane</keyword>
<feature type="transmembrane region" description="Helical" evidence="4">
    <location>
        <begin position="48"/>
        <end position="70"/>
    </location>
</feature>
<feature type="transmembrane region" description="Helical" evidence="4">
    <location>
        <begin position="314"/>
        <end position="337"/>
    </location>
</feature>
<reference evidence="6" key="1">
    <citation type="submission" date="2021-07" db="EMBL/GenBank/DDBJ databases">
        <title>New genus and species of the family Alcaligenaceae.</title>
        <authorList>
            <person name="Hahn M.W."/>
        </authorList>
    </citation>
    <scope>NUCLEOTIDE SEQUENCE</scope>
    <source>
        <strain evidence="6">LF4-65</strain>
    </source>
</reference>
<feature type="transmembrane region" description="Helical" evidence="4">
    <location>
        <begin position="77"/>
        <end position="96"/>
    </location>
</feature>
<dbReference type="Gene3D" id="1.20.1250.20">
    <property type="entry name" value="MFS general substrate transporter like domains"/>
    <property type="match status" value="1"/>
</dbReference>
<comment type="caution">
    <text evidence="6">The sequence shown here is derived from an EMBL/GenBank/DDBJ whole genome shotgun (WGS) entry which is preliminary data.</text>
</comment>
<dbReference type="PANTHER" id="PTHR11360">
    <property type="entry name" value="MONOCARBOXYLATE TRANSPORTER"/>
    <property type="match status" value="1"/>
</dbReference>
<sequence length="414" mass="43713">MTSKTFHGWWMVAGCMAVAIVAWSFALYGPSVYLHTISQTHDWSIGLVSSALTLSFLVNASVLSFVGSAIAKHGPRIVMALGAAIMASGFIAMSQISKIWHVYASFALMGLGWSCLSTTAITSSLAPWFERHQGRAVSTAMLGASIGGMVGVPTLLALITWLGFNAAILVVALIVLTTVWSVSFFILRHRPQDLGLYPDGETPAPQAGKPAARTWSRTEALRTLALRSVALTFGLALMVQIGFLTHQVSLLLPALGQAATAVCITAAAMLAFVGRILLAKFSDRLDVRQIAFAVLLTAGASLGLGFLFTEQVWALILCVLGYGFTAGNITTLSPVIVRREFGAASFGAIFGITAMLTQLMSAMGPAFFGLLYDLSGSYRLPLGLAALLNIVAAIVIMIGRQSLPVISKEVSAAP</sequence>